<dbReference type="EMBL" id="CP036287">
    <property type="protein sequence ID" value="QDU66738.1"/>
    <property type="molecule type" value="Genomic_DNA"/>
</dbReference>
<dbReference type="GO" id="GO:0016788">
    <property type="term" value="F:hydrolase activity, acting on ester bonds"/>
    <property type="evidence" value="ECO:0007669"/>
    <property type="project" value="UniProtKB-ARBA"/>
</dbReference>
<dbReference type="InterPro" id="IPR036514">
    <property type="entry name" value="SGNH_hydro_sf"/>
</dbReference>
<accession>A0A518BID6</accession>
<dbReference type="Proteomes" id="UP000316921">
    <property type="component" value="Chromosome"/>
</dbReference>
<dbReference type="KEGG" id="pbap:Pla133_18140"/>
<protein>
    <recommendedName>
        <fullName evidence="3">SGNH hydrolase-type esterase domain-containing protein</fullName>
    </recommendedName>
</protein>
<sequence>MERADFKNRLAAGVVGVALGLFVTEGVASLLVGTSLRQLRVEVEGSGPAGVLGEAERRAAGALTEGPYRLSVDPLVCYEFKADWNAAYFGVPASTDAQGLRSRLGPEPTADAPRIVILGDSVAFGMGVRDDETLAHHLEAILTEAGGVRPIVRTVACPGWNLLSSTAMLRARLMELRPDVVLLVPVGNDLSDSMVVTETGHLTVGWSPATGIAAPYISDAFPQFLYSELAEILPAAQYRELTRPAISIALMGAVTPESLRRYREAAQAIIGLERQLRELDCEFGLVFTSEGYFQERLQQVVAATGATTAVLPVFEGFDNARDRLSDNAHFTSSCMRAMAWRLAEALVDRGWYELPPGAALPPEDEDYVGNRGRFPVGDELVAERLRMDAQAAALLRPRIDMTTGTGIDQVYGGLRPDGHFGISCLVALANPGGGRLRFELEPLADSPGLYPLELAISVNGQLVAAIEVTDGSSASHSVELPPELRGAPSFDVLMSASAWIRESYRGLQRLGSVRLLRIEAE</sequence>
<evidence type="ECO:0000313" key="1">
    <source>
        <dbReference type="EMBL" id="QDU66738.1"/>
    </source>
</evidence>
<evidence type="ECO:0000313" key="2">
    <source>
        <dbReference type="Proteomes" id="UP000316921"/>
    </source>
</evidence>
<dbReference type="RefSeq" id="WP_145064547.1">
    <property type="nucleotide sequence ID" value="NZ_CP036287.1"/>
</dbReference>
<dbReference type="Gene3D" id="3.40.50.1110">
    <property type="entry name" value="SGNH hydrolase"/>
    <property type="match status" value="1"/>
</dbReference>
<organism evidence="1 2">
    <name type="scientific">Engelhardtia mirabilis</name>
    <dbReference type="NCBI Taxonomy" id="2528011"/>
    <lineage>
        <taxon>Bacteria</taxon>
        <taxon>Pseudomonadati</taxon>
        <taxon>Planctomycetota</taxon>
        <taxon>Planctomycetia</taxon>
        <taxon>Planctomycetia incertae sedis</taxon>
        <taxon>Engelhardtia</taxon>
    </lineage>
</organism>
<gene>
    <name evidence="1" type="ORF">Pla133_18140</name>
</gene>
<dbReference type="SUPFAM" id="SSF52266">
    <property type="entry name" value="SGNH hydrolase"/>
    <property type="match status" value="1"/>
</dbReference>
<proteinExistence type="predicted"/>
<name>A0A518BID6_9BACT</name>
<dbReference type="AlphaFoldDB" id="A0A518BID6"/>
<evidence type="ECO:0008006" key="3">
    <source>
        <dbReference type="Google" id="ProtNLM"/>
    </source>
</evidence>
<keyword evidence="2" id="KW-1185">Reference proteome</keyword>
<reference evidence="1 2" key="1">
    <citation type="submission" date="2019-02" db="EMBL/GenBank/DDBJ databases">
        <title>Deep-cultivation of Planctomycetes and their phenomic and genomic characterization uncovers novel biology.</title>
        <authorList>
            <person name="Wiegand S."/>
            <person name="Jogler M."/>
            <person name="Boedeker C."/>
            <person name="Pinto D."/>
            <person name="Vollmers J."/>
            <person name="Rivas-Marin E."/>
            <person name="Kohn T."/>
            <person name="Peeters S.H."/>
            <person name="Heuer A."/>
            <person name="Rast P."/>
            <person name="Oberbeckmann S."/>
            <person name="Bunk B."/>
            <person name="Jeske O."/>
            <person name="Meyerdierks A."/>
            <person name="Storesund J.E."/>
            <person name="Kallscheuer N."/>
            <person name="Luecker S."/>
            <person name="Lage O.M."/>
            <person name="Pohl T."/>
            <person name="Merkel B.J."/>
            <person name="Hornburger P."/>
            <person name="Mueller R.-W."/>
            <person name="Bruemmer F."/>
            <person name="Labrenz M."/>
            <person name="Spormann A.M."/>
            <person name="Op den Camp H."/>
            <person name="Overmann J."/>
            <person name="Amann R."/>
            <person name="Jetten M.S.M."/>
            <person name="Mascher T."/>
            <person name="Medema M.H."/>
            <person name="Devos D.P."/>
            <person name="Kaster A.-K."/>
            <person name="Ovreas L."/>
            <person name="Rohde M."/>
            <person name="Galperin M.Y."/>
            <person name="Jogler C."/>
        </authorList>
    </citation>
    <scope>NUCLEOTIDE SEQUENCE [LARGE SCALE GENOMIC DNA]</scope>
    <source>
        <strain evidence="1 2">Pla133</strain>
    </source>
</reference>